<dbReference type="InterPro" id="IPR009003">
    <property type="entry name" value="Peptidase_S1_PA"/>
</dbReference>
<dbReference type="PANTHER" id="PTHR43343">
    <property type="entry name" value="PEPTIDASE S12"/>
    <property type="match status" value="1"/>
</dbReference>
<dbReference type="PROSITE" id="PS51257">
    <property type="entry name" value="PROKAR_LIPOPROTEIN"/>
    <property type="match status" value="1"/>
</dbReference>
<evidence type="ECO:0000313" key="5">
    <source>
        <dbReference type="EMBL" id="HIX50667.1"/>
    </source>
</evidence>
<dbReference type="Pfam" id="PF13365">
    <property type="entry name" value="Trypsin_2"/>
    <property type="match status" value="1"/>
</dbReference>
<dbReference type="GO" id="GO:0006508">
    <property type="term" value="P:proteolysis"/>
    <property type="evidence" value="ECO:0007669"/>
    <property type="project" value="UniProtKB-KW"/>
</dbReference>
<feature type="signal peptide" evidence="4">
    <location>
        <begin position="1"/>
        <end position="23"/>
    </location>
</feature>
<dbReference type="Gene3D" id="2.30.42.10">
    <property type="match status" value="1"/>
</dbReference>
<dbReference type="InterPro" id="IPR001940">
    <property type="entry name" value="Peptidase_S1C"/>
</dbReference>
<evidence type="ECO:0000313" key="6">
    <source>
        <dbReference type="Proteomes" id="UP000886847"/>
    </source>
</evidence>
<keyword evidence="3" id="KW-0378">Hydrolase</keyword>
<accession>A0A9D1W1R2</accession>
<dbReference type="PANTHER" id="PTHR43343:SF3">
    <property type="entry name" value="PROTEASE DO-LIKE 8, CHLOROPLASTIC"/>
    <property type="match status" value="1"/>
</dbReference>
<keyword evidence="4" id="KW-0732">Signal</keyword>
<evidence type="ECO:0000256" key="2">
    <source>
        <dbReference type="ARBA" id="ARBA00022670"/>
    </source>
</evidence>
<reference evidence="5" key="1">
    <citation type="journal article" date="2021" name="PeerJ">
        <title>Extensive microbial diversity within the chicken gut microbiome revealed by metagenomics and culture.</title>
        <authorList>
            <person name="Gilroy R."/>
            <person name="Ravi A."/>
            <person name="Getino M."/>
            <person name="Pursley I."/>
            <person name="Horton D.L."/>
            <person name="Alikhan N.F."/>
            <person name="Baker D."/>
            <person name="Gharbi K."/>
            <person name="Hall N."/>
            <person name="Watson M."/>
            <person name="Adriaenssens E.M."/>
            <person name="Foster-Nyarko E."/>
            <person name="Jarju S."/>
            <person name="Secka A."/>
            <person name="Antonio M."/>
            <person name="Oren A."/>
            <person name="Chaudhuri R.R."/>
            <person name="La Ragione R."/>
            <person name="Hildebrand F."/>
            <person name="Pallen M.J."/>
        </authorList>
    </citation>
    <scope>NUCLEOTIDE SEQUENCE</scope>
    <source>
        <strain evidence="5">2189</strain>
    </source>
</reference>
<dbReference type="SUPFAM" id="SSF50156">
    <property type="entry name" value="PDZ domain-like"/>
    <property type="match status" value="1"/>
</dbReference>
<dbReference type="PRINTS" id="PR00834">
    <property type="entry name" value="PROTEASES2C"/>
</dbReference>
<dbReference type="Gene3D" id="2.40.10.10">
    <property type="entry name" value="Trypsin-like serine proteases"/>
    <property type="match status" value="2"/>
</dbReference>
<comment type="caution">
    <text evidence="5">The sequence shown here is derived from an EMBL/GenBank/DDBJ whole genome shotgun (WGS) entry which is preliminary data.</text>
</comment>
<feature type="chain" id="PRO_5038470230" evidence="4">
    <location>
        <begin position="24"/>
        <end position="466"/>
    </location>
</feature>
<protein>
    <submittedName>
        <fullName evidence="5">S1C family serine protease</fullName>
    </submittedName>
</protein>
<dbReference type="GO" id="GO:0004252">
    <property type="term" value="F:serine-type endopeptidase activity"/>
    <property type="evidence" value="ECO:0007669"/>
    <property type="project" value="InterPro"/>
</dbReference>
<name>A0A9D1W1R2_9FIRM</name>
<dbReference type="InterPro" id="IPR043504">
    <property type="entry name" value="Peptidase_S1_PA_chymotrypsin"/>
</dbReference>
<comment type="similarity">
    <text evidence="1">Belongs to the peptidase S1C family.</text>
</comment>
<proteinExistence type="inferred from homology"/>
<evidence type="ECO:0000256" key="1">
    <source>
        <dbReference type="ARBA" id="ARBA00010541"/>
    </source>
</evidence>
<sequence length="466" mass="49992">MKRKNILLAAVMAVVLAAALAFAGCGSTTPVVTGVYATDNGYIVYYSDGTMSTLAGGGSEITIDELYERYKEEYGDISYEEFLQKYLTVDVGADNASIINGLLRSSVVVYSEFTVSEQGWFGQVNRGISVSTGSGVIYRIDDDYTYIITNYHVVYNADANADNGDSNIARALHCYLYGSEGTPTATNRYDSQGYPIYSYGSNALACEYVGGSATADLVLLRVKTEELRRINAGAVAVQFAEDYRVGETAIVIGNAEDLGTSVTEGIVSVDREKVKLSDVDGVTRTYQLMRVDAAAYGGNSGGGVFDAEGKLIGILNSGSREAQNINFAIPVETVAGVTENIYYYATDGDDSTEGVYKVTLGVTVQYDNSRYEYDASTGYGSIRETITVQGVTGGSLADEMGLQSGDVLQSVTIDGKTYSIDRQYDLDDALYRLQPGESCSFTYLRDGKMCESSTVLAEAGDCSAID</sequence>
<dbReference type="SUPFAM" id="SSF50494">
    <property type="entry name" value="Trypsin-like serine proteases"/>
    <property type="match status" value="1"/>
</dbReference>
<gene>
    <name evidence="5" type="ORF">H9851_05230</name>
</gene>
<dbReference type="EMBL" id="DXEW01000027">
    <property type="protein sequence ID" value="HIX50667.1"/>
    <property type="molecule type" value="Genomic_DNA"/>
</dbReference>
<evidence type="ECO:0000256" key="3">
    <source>
        <dbReference type="ARBA" id="ARBA00022801"/>
    </source>
</evidence>
<keyword evidence="2 5" id="KW-0645">Protease</keyword>
<reference evidence="5" key="2">
    <citation type="submission" date="2021-04" db="EMBL/GenBank/DDBJ databases">
        <authorList>
            <person name="Gilroy R."/>
        </authorList>
    </citation>
    <scope>NUCLEOTIDE SEQUENCE</scope>
    <source>
        <strain evidence="5">2189</strain>
    </source>
</reference>
<dbReference type="AlphaFoldDB" id="A0A9D1W1R2"/>
<dbReference type="Proteomes" id="UP000886847">
    <property type="component" value="Unassembled WGS sequence"/>
</dbReference>
<dbReference type="InterPro" id="IPR051201">
    <property type="entry name" value="Chloro_Bact_Ser_Proteases"/>
</dbReference>
<organism evidence="5 6">
    <name type="scientific">Candidatus Borkfalkia faecavium</name>
    <dbReference type="NCBI Taxonomy" id="2838508"/>
    <lineage>
        <taxon>Bacteria</taxon>
        <taxon>Bacillati</taxon>
        <taxon>Bacillota</taxon>
        <taxon>Clostridia</taxon>
        <taxon>Christensenellales</taxon>
        <taxon>Christensenellaceae</taxon>
        <taxon>Candidatus Borkfalkia</taxon>
    </lineage>
</organism>
<evidence type="ECO:0000256" key="4">
    <source>
        <dbReference type="SAM" id="SignalP"/>
    </source>
</evidence>
<dbReference type="InterPro" id="IPR036034">
    <property type="entry name" value="PDZ_sf"/>
</dbReference>